<accession>A0A0F9VPU9</accession>
<dbReference type="AlphaFoldDB" id="A0A0F9VPU9"/>
<proteinExistence type="predicted"/>
<reference evidence="1" key="1">
    <citation type="journal article" date="2015" name="Nature">
        <title>Complex archaea that bridge the gap between prokaryotes and eukaryotes.</title>
        <authorList>
            <person name="Spang A."/>
            <person name="Saw J.H."/>
            <person name="Jorgensen S.L."/>
            <person name="Zaremba-Niedzwiedzka K."/>
            <person name="Martijn J."/>
            <person name="Lind A.E."/>
            <person name="van Eijk R."/>
            <person name="Schleper C."/>
            <person name="Guy L."/>
            <person name="Ettema T.J."/>
        </authorList>
    </citation>
    <scope>NUCLEOTIDE SEQUENCE</scope>
</reference>
<organism evidence="1">
    <name type="scientific">marine sediment metagenome</name>
    <dbReference type="NCBI Taxonomy" id="412755"/>
    <lineage>
        <taxon>unclassified sequences</taxon>
        <taxon>metagenomes</taxon>
        <taxon>ecological metagenomes</taxon>
    </lineage>
</organism>
<evidence type="ECO:0000313" key="1">
    <source>
        <dbReference type="EMBL" id="KKO01953.1"/>
    </source>
</evidence>
<name>A0A0F9VPU9_9ZZZZ</name>
<dbReference type="EMBL" id="LAZR01000033">
    <property type="protein sequence ID" value="KKO01953.1"/>
    <property type="molecule type" value="Genomic_DNA"/>
</dbReference>
<sequence>MLKIKSAIVAFSCIMLVPQLLDAATFDFGPRPNIDQRACMDIVTAISTETDPRNGLNKTLSRVDEAIRFTNEQLALGLIFMAANKDNLRPEVMSIEALASHFSPHLMEAAAVLCLIDESDGRHSWHVSRNNVTKNYEPSMSSAREILNRIKAGEIEPYQVYEEVKNLTIDLCDNTSILDRGNACDYFSETATLKFESNSDLVIYKETDGVDMFVGQFSPKGFIVINSAQTLRNGFQVQVLAPSNGTGIGRFIARSKDFIGYKSYTATVDRSSVSDNKSFAMVVPWESFIDSFGTAMPHPSELPRLVIKVSERTYAK</sequence>
<comment type="caution">
    <text evidence="1">The sequence shown here is derived from an EMBL/GenBank/DDBJ whole genome shotgun (WGS) entry which is preliminary data.</text>
</comment>
<protein>
    <submittedName>
        <fullName evidence="1">Uncharacterized protein</fullName>
    </submittedName>
</protein>
<gene>
    <name evidence="1" type="ORF">LCGC14_0113080</name>
</gene>